<dbReference type="AlphaFoldDB" id="A0A067C404"/>
<evidence type="ECO:0000313" key="2">
    <source>
        <dbReference type="Proteomes" id="UP000030745"/>
    </source>
</evidence>
<accession>A0A067C404</accession>
<dbReference type="Proteomes" id="UP000030745">
    <property type="component" value="Unassembled WGS sequence"/>
</dbReference>
<evidence type="ECO:0000313" key="1">
    <source>
        <dbReference type="EMBL" id="KDO25519.1"/>
    </source>
</evidence>
<dbReference type="OrthoDB" id="68711at2759"/>
<keyword evidence="2" id="KW-1185">Reference proteome</keyword>
<dbReference type="EMBL" id="KK583231">
    <property type="protein sequence ID" value="KDO25519.1"/>
    <property type="molecule type" value="Genomic_DNA"/>
</dbReference>
<dbReference type="RefSeq" id="XP_012203751.1">
    <property type="nucleotide sequence ID" value="XM_012348361.1"/>
</dbReference>
<proteinExistence type="predicted"/>
<reference evidence="1 2" key="1">
    <citation type="journal article" date="2013" name="PLoS Genet.">
        <title>Distinctive expansion of potential virulence genes in the genome of the oomycete fish pathogen Saprolegnia parasitica.</title>
        <authorList>
            <person name="Jiang R.H."/>
            <person name="de Bruijn I."/>
            <person name="Haas B.J."/>
            <person name="Belmonte R."/>
            <person name="Lobach L."/>
            <person name="Christie J."/>
            <person name="van den Ackerveken G."/>
            <person name="Bottin A."/>
            <person name="Bulone V."/>
            <person name="Diaz-Moreno S.M."/>
            <person name="Dumas B."/>
            <person name="Fan L."/>
            <person name="Gaulin E."/>
            <person name="Govers F."/>
            <person name="Grenville-Briggs L.J."/>
            <person name="Horner N.R."/>
            <person name="Levin J.Z."/>
            <person name="Mammella M."/>
            <person name="Meijer H.J."/>
            <person name="Morris P."/>
            <person name="Nusbaum C."/>
            <person name="Oome S."/>
            <person name="Phillips A.J."/>
            <person name="van Rooyen D."/>
            <person name="Rzeszutek E."/>
            <person name="Saraiva M."/>
            <person name="Secombes C.J."/>
            <person name="Seidl M.F."/>
            <person name="Snel B."/>
            <person name="Stassen J.H."/>
            <person name="Sykes S."/>
            <person name="Tripathy S."/>
            <person name="van den Berg H."/>
            <person name="Vega-Arreguin J.C."/>
            <person name="Wawra S."/>
            <person name="Young S.K."/>
            <person name="Zeng Q."/>
            <person name="Dieguez-Uribeondo J."/>
            <person name="Russ C."/>
            <person name="Tyler B.M."/>
            <person name="van West P."/>
        </authorList>
    </citation>
    <scope>NUCLEOTIDE SEQUENCE [LARGE SCALE GENOMIC DNA]</scope>
    <source>
        <strain evidence="1 2">CBS 223.65</strain>
    </source>
</reference>
<dbReference type="GeneID" id="24141719"/>
<gene>
    <name evidence="1" type="ORF">SPRG_20642</name>
</gene>
<organism evidence="1 2">
    <name type="scientific">Saprolegnia parasitica (strain CBS 223.65)</name>
    <dbReference type="NCBI Taxonomy" id="695850"/>
    <lineage>
        <taxon>Eukaryota</taxon>
        <taxon>Sar</taxon>
        <taxon>Stramenopiles</taxon>
        <taxon>Oomycota</taxon>
        <taxon>Saprolegniomycetes</taxon>
        <taxon>Saprolegniales</taxon>
        <taxon>Saprolegniaceae</taxon>
        <taxon>Saprolegnia</taxon>
    </lineage>
</organism>
<dbReference type="KEGG" id="spar:SPRG_20642"/>
<dbReference type="VEuPathDB" id="FungiDB:SPRG_20642"/>
<protein>
    <submittedName>
        <fullName evidence="1">Uncharacterized protein</fullName>
    </submittedName>
</protein>
<dbReference type="OMA" id="LAYKMEH"/>
<name>A0A067C404_SAPPC</name>
<sequence length="111" mass="12499">MSATHHTFVLWRRGADMVASGPLKAGLSAVRRRHLMIITKLLNDSASCTSLHVTTITDKVPKLAYKMEHRLFQLCSDETVLNEDTIRDRLKTIISNQCMARVVPCDVDTTM</sequence>